<dbReference type="EMBL" id="JAAKZY010000020">
    <property type="protein sequence ID" value="NGO07831.1"/>
    <property type="molecule type" value="Genomic_DNA"/>
</dbReference>
<protein>
    <submittedName>
        <fullName evidence="1">Uncharacterized protein</fullName>
    </submittedName>
</protein>
<evidence type="ECO:0000313" key="1">
    <source>
        <dbReference type="EMBL" id="NGO07831.1"/>
    </source>
</evidence>
<proteinExistence type="predicted"/>
<organism evidence="1 2">
    <name type="scientific">Streptomyces scabichelini</name>
    <dbReference type="NCBI Taxonomy" id="2711217"/>
    <lineage>
        <taxon>Bacteria</taxon>
        <taxon>Bacillati</taxon>
        <taxon>Actinomycetota</taxon>
        <taxon>Actinomycetes</taxon>
        <taxon>Kitasatosporales</taxon>
        <taxon>Streptomycetaceae</taxon>
        <taxon>Streptomyces</taxon>
    </lineage>
</organism>
<comment type="caution">
    <text evidence="1">The sequence shown here is derived from an EMBL/GenBank/DDBJ whole genome shotgun (WGS) entry which is preliminary data.</text>
</comment>
<keyword evidence="2" id="KW-1185">Reference proteome</keyword>
<gene>
    <name evidence="1" type="ORF">G5C60_09230</name>
</gene>
<accession>A0A6G4V1H8</accession>
<evidence type="ECO:0000313" key="2">
    <source>
        <dbReference type="Proteomes" id="UP000472335"/>
    </source>
</evidence>
<reference evidence="1 2" key="1">
    <citation type="submission" date="2020-02" db="EMBL/GenBank/DDBJ databases">
        <title>Whole-genome analyses of novel actinobacteria.</title>
        <authorList>
            <person name="Sahin N."/>
            <person name="Gencbay T."/>
        </authorList>
    </citation>
    <scope>NUCLEOTIDE SEQUENCE [LARGE SCALE GENOMIC DNA]</scope>
    <source>
        <strain evidence="1 2">HC44</strain>
    </source>
</reference>
<dbReference type="AlphaFoldDB" id="A0A6G4V1H8"/>
<sequence>MYRDGEHGDPRWKAFARRCGFDIERPVQWEHSSPAEMQRLVLVAVAPYIDRQVLAQQIAREDGQRRALSDFEWGGSSPRAWRTG</sequence>
<dbReference type="Proteomes" id="UP000472335">
    <property type="component" value="Unassembled WGS sequence"/>
</dbReference>
<name>A0A6G4V1H8_9ACTN</name>